<keyword evidence="2" id="KW-1185">Reference proteome</keyword>
<dbReference type="Proteomes" id="UP000824120">
    <property type="component" value="Chromosome 8"/>
</dbReference>
<gene>
    <name evidence="1" type="ORF">H5410_041505</name>
</gene>
<accession>A0A9J5XTT3</accession>
<evidence type="ECO:0000313" key="2">
    <source>
        <dbReference type="Proteomes" id="UP000824120"/>
    </source>
</evidence>
<dbReference type="EMBL" id="JACXVP010000008">
    <property type="protein sequence ID" value="KAG5590991.1"/>
    <property type="molecule type" value="Genomic_DNA"/>
</dbReference>
<sequence length="283" mass="32890">MSRYLNLVYYTTPAYKYMMHYEMILSATGFGEFQQIYPANTRRAYNVSKIIIKRVMAREEWEMSPLKERDYIHPKQKILVCPKCIFFIEFSILWIMKWSMEVDNTSEGFSCLQRTLYTKFWNKLIQTDPEGKIHGQEIIDVINETQDKYQNTKRSKPQVNNLSPFKKITRNLHMKKGLISKSEAIAIYMEEVKRDLMKNIDIDIRDDISMAPASHNNDDDESCIAEEAQSANRNKEIGIDALLKRLQEHVEESSSNTACKLKGKVLERLSKESIGLPASQVGV</sequence>
<protein>
    <submittedName>
        <fullName evidence="1">Uncharacterized protein</fullName>
    </submittedName>
</protein>
<proteinExistence type="predicted"/>
<organism evidence="1 2">
    <name type="scientific">Solanum commersonii</name>
    <name type="common">Commerson's wild potato</name>
    <name type="synonym">Commerson's nightshade</name>
    <dbReference type="NCBI Taxonomy" id="4109"/>
    <lineage>
        <taxon>Eukaryota</taxon>
        <taxon>Viridiplantae</taxon>
        <taxon>Streptophyta</taxon>
        <taxon>Embryophyta</taxon>
        <taxon>Tracheophyta</taxon>
        <taxon>Spermatophyta</taxon>
        <taxon>Magnoliopsida</taxon>
        <taxon>eudicotyledons</taxon>
        <taxon>Gunneridae</taxon>
        <taxon>Pentapetalae</taxon>
        <taxon>asterids</taxon>
        <taxon>lamiids</taxon>
        <taxon>Solanales</taxon>
        <taxon>Solanaceae</taxon>
        <taxon>Solanoideae</taxon>
        <taxon>Solaneae</taxon>
        <taxon>Solanum</taxon>
    </lineage>
</organism>
<comment type="caution">
    <text evidence="1">The sequence shown here is derived from an EMBL/GenBank/DDBJ whole genome shotgun (WGS) entry which is preliminary data.</text>
</comment>
<evidence type="ECO:0000313" key="1">
    <source>
        <dbReference type="EMBL" id="KAG5590991.1"/>
    </source>
</evidence>
<dbReference type="OrthoDB" id="1808172at2759"/>
<reference evidence="1 2" key="1">
    <citation type="submission" date="2020-09" db="EMBL/GenBank/DDBJ databases">
        <title>De no assembly of potato wild relative species, Solanum commersonii.</title>
        <authorList>
            <person name="Cho K."/>
        </authorList>
    </citation>
    <scope>NUCLEOTIDE SEQUENCE [LARGE SCALE GENOMIC DNA]</scope>
    <source>
        <strain evidence="1">LZ3.2</strain>
        <tissue evidence="1">Leaf</tissue>
    </source>
</reference>
<name>A0A9J5XTT3_SOLCO</name>
<dbReference type="AlphaFoldDB" id="A0A9J5XTT3"/>